<dbReference type="EMBL" id="JACHWY010000001">
    <property type="protein sequence ID" value="MBB3045832.1"/>
    <property type="molecule type" value="Genomic_DNA"/>
</dbReference>
<gene>
    <name evidence="16" type="ORF">FHR99_000068</name>
</gene>
<evidence type="ECO:0000256" key="11">
    <source>
        <dbReference type="PROSITE-ProRule" id="PRU01360"/>
    </source>
</evidence>
<keyword evidence="5 11" id="KW-0812">Transmembrane</keyword>
<name>A0A7W4W1S0_9GAMM</name>
<comment type="caution">
    <text evidence="16">The sequence shown here is derived from an EMBL/GenBank/DDBJ whole genome shotgun (WGS) entry which is preliminary data.</text>
</comment>
<evidence type="ECO:0000256" key="6">
    <source>
        <dbReference type="ARBA" id="ARBA00023004"/>
    </source>
</evidence>
<dbReference type="Pfam" id="PF00593">
    <property type="entry name" value="TonB_dep_Rec_b-barrel"/>
    <property type="match status" value="1"/>
</dbReference>
<accession>A0A7W4W1S0</accession>
<feature type="chain" id="PRO_5031076687" evidence="13">
    <location>
        <begin position="25"/>
        <end position="786"/>
    </location>
</feature>
<keyword evidence="3 11" id="KW-1134">Transmembrane beta strand</keyword>
<evidence type="ECO:0000256" key="13">
    <source>
        <dbReference type="SAM" id="SignalP"/>
    </source>
</evidence>
<evidence type="ECO:0000256" key="5">
    <source>
        <dbReference type="ARBA" id="ARBA00022692"/>
    </source>
</evidence>
<organism evidence="16 17">
    <name type="scientific">Litorivivens lipolytica</name>
    <dbReference type="NCBI Taxonomy" id="1524264"/>
    <lineage>
        <taxon>Bacteria</taxon>
        <taxon>Pseudomonadati</taxon>
        <taxon>Pseudomonadota</taxon>
        <taxon>Gammaproteobacteria</taxon>
        <taxon>Litorivivens</taxon>
    </lineage>
</organism>
<feature type="signal peptide" evidence="13">
    <location>
        <begin position="1"/>
        <end position="24"/>
    </location>
</feature>
<evidence type="ECO:0000259" key="15">
    <source>
        <dbReference type="Pfam" id="PF07715"/>
    </source>
</evidence>
<dbReference type="PANTHER" id="PTHR32552">
    <property type="entry name" value="FERRICHROME IRON RECEPTOR-RELATED"/>
    <property type="match status" value="1"/>
</dbReference>
<keyword evidence="17" id="KW-1185">Reference proteome</keyword>
<dbReference type="InterPro" id="IPR036942">
    <property type="entry name" value="Beta-barrel_TonB_sf"/>
</dbReference>
<evidence type="ECO:0000313" key="16">
    <source>
        <dbReference type="EMBL" id="MBB3045832.1"/>
    </source>
</evidence>
<dbReference type="AlphaFoldDB" id="A0A7W4W1S0"/>
<keyword evidence="16" id="KW-0675">Receptor</keyword>
<dbReference type="InterPro" id="IPR039426">
    <property type="entry name" value="TonB-dep_rcpt-like"/>
</dbReference>
<sequence length="786" mass="87222">MRKLTIIHSILIASSLTTVGGAQANENASQARPSSRLLEEVMVTAQKRSEDPADVPISIQAFGEEKLDAMGITTQADLQQLVPSLNISTLLAFTTVYLRGIGTDAFLTADPSVANYIDGIYFPFALGLSQDFGVLERVEVLKGPQGTLFGRNTTGGAMHIITRDPTLGEFQAQLNVTRATYPDLHTKAYVNIPLGEDFAVSVSPIYSRTEHYIQNVHPDPQVEQDDDVSKGVRVKMRWAPTDWADITLSALDIESDAPGTTIFPARTATDLAVSLGADREQYQEGSDEARLDGCCEQIAENRVYYGSAQFFTPWFDIKLLGSDQRVDTTTTADFDGTEETIMVLFNKGFDADIQTAELQFISNQESWGSDWMKWIFGLYHFEGLTGTIDPGARAEALFFSDTLDSIYDPLQPTLSLADRLDTFDLVANLGDGLPIERLFATTLVETKSDAAFLQTTFTFNYWLDLTLGLRYQDESREMKDSRFGVLVNGQEFTLEDRDTAQKQDGTVVGPYHSEQTLSPKVSLELHPFDDETLIYLSYQEATKSATYNPLAVNGPATFAEPESVTAWEFGAKTSFFQGTFMINGAIFDYDMENLQVQFVSLSTGGAVSFENAEAAHIRGLDFDFTWLIAPHLVEGLVLAGGMGWLETAEYTSYPNAKGYVDNSGETASNQDFTGNRIVKTPEISGNLALAKSWWLGDHQLEVVGTLYFTDEFFNEPSNRELTEQPSYKVWGARVGYFYEPWNLRVSAFGANLTDEFYTRGIQPSDFGDQSTIAAPRTYGLRMSWEY</sequence>
<dbReference type="InterPro" id="IPR000531">
    <property type="entry name" value="Beta-barrel_TonB"/>
</dbReference>
<dbReference type="Pfam" id="PF07715">
    <property type="entry name" value="Plug"/>
    <property type="match status" value="1"/>
</dbReference>
<keyword evidence="6" id="KW-0408">Iron</keyword>
<dbReference type="Gene3D" id="2.40.170.20">
    <property type="entry name" value="TonB-dependent receptor, beta-barrel domain"/>
    <property type="match status" value="1"/>
</dbReference>
<keyword evidence="4" id="KW-0410">Iron transport</keyword>
<evidence type="ECO:0000256" key="9">
    <source>
        <dbReference type="ARBA" id="ARBA00023136"/>
    </source>
</evidence>
<comment type="subcellular location">
    <subcellularLocation>
        <location evidence="1 11">Cell outer membrane</location>
        <topology evidence="1 11">Multi-pass membrane protein</topology>
    </subcellularLocation>
</comment>
<reference evidence="16 17" key="1">
    <citation type="submission" date="2020-08" db="EMBL/GenBank/DDBJ databases">
        <title>Genomic Encyclopedia of Type Strains, Phase III (KMG-III): the genomes of soil and plant-associated and newly described type strains.</title>
        <authorList>
            <person name="Whitman W."/>
        </authorList>
    </citation>
    <scope>NUCLEOTIDE SEQUENCE [LARGE SCALE GENOMIC DNA]</scope>
    <source>
        <strain evidence="16 17">CECT 8654</strain>
    </source>
</reference>
<keyword evidence="9 11" id="KW-0472">Membrane</keyword>
<keyword evidence="10 11" id="KW-0998">Cell outer membrane</keyword>
<evidence type="ECO:0000256" key="2">
    <source>
        <dbReference type="ARBA" id="ARBA00022448"/>
    </source>
</evidence>
<dbReference type="SUPFAM" id="SSF56935">
    <property type="entry name" value="Porins"/>
    <property type="match status" value="1"/>
</dbReference>
<feature type="domain" description="TonB-dependent receptor plug" evidence="15">
    <location>
        <begin position="53"/>
        <end position="157"/>
    </location>
</feature>
<comment type="similarity">
    <text evidence="11 12">Belongs to the TonB-dependent receptor family.</text>
</comment>
<dbReference type="PANTHER" id="PTHR32552:SF81">
    <property type="entry name" value="TONB-DEPENDENT OUTER MEMBRANE RECEPTOR"/>
    <property type="match status" value="1"/>
</dbReference>
<proteinExistence type="inferred from homology"/>
<evidence type="ECO:0000256" key="4">
    <source>
        <dbReference type="ARBA" id="ARBA00022496"/>
    </source>
</evidence>
<dbReference type="GO" id="GO:0009279">
    <property type="term" value="C:cell outer membrane"/>
    <property type="evidence" value="ECO:0007669"/>
    <property type="project" value="UniProtKB-SubCell"/>
</dbReference>
<dbReference type="GO" id="GO:0006826">
    <property type="term" value="P:iron ion transport"/>
    <property type="evidence" value="ECO:0007669"/>
    <property type="project" value="UniProtKB-KW"/>
</dbReference>
<keyword evidence="13" id="KW-0732">Signal</keyword>
<protein>
    <submittedName>
        <fullName evidence="16">Iron complex outermembrane receptor protein</fullName>
    </submittedName>
</protein>
<keyword evidence="7" id="KW-0406">Ion transport</keyword>
<evidence type="ECO:0000256" key="8">
    <source>
        <dbReference type="ARBA" id="ARBA00023077"/>
    </source>
</evidence>
<evidence type="ECO:0000256" key="1">
    <source>
        <dbReference type="ARBA" id="ARBA00004571"/>
    </source>
</evidence>
<keyword evidence="8 12" id="KW-0798">TonB box</keyword>
<evidence type="ECO:0000256" key="7">
    <source>
        <dbReference type="ARBA" id="ARBA00023065"/>
    </source>
</evidence>
<dbReference type="Proteomes" id="UP000537130">
    <property type="component" value="Unassembled WGS sequence"/>
</dbReference>
<keyword evidence="2 11" id="KW-0813">Transport</keyword>
<evidence type="ECO:0000256" key="10">
    <source>
        <dbReference type="ARBA" id="ARBA00023237"/>
    </source>
</evidence>
<dbReference type="InterPro" id="IPR012910">
    <property type="entry name" value="Plug_dom"/>
</dbReference>
<dbReference type="PROSITE" id="PS52016">
    <property type="entry name" value="TONB_DEPENDENT_REC_3"/>
    <property type="match status" value="1"/>
</dbReference>
<evidence type="ECO:0000256" key="3">
    <source>
        <dbReference type="ARBA" id="ARBA00022452"/>
    </source>
</evidence>
<evidence type="ECO:0000259" key="14">
    <source>
        <dbReference type="Pfam" id="PF00593"/>
    </source>
</evidence>
<feature type="domain" description="TonB-dependent receptor-like beta-barrel" evidence="14">
    <location>
        <begin position="402"/>
        <end position="751"/>
    </location>
</feature>
<dbReference type="RefSeq" id="WP_183408557.1">
    <property type="nucleotide sequence ID" value="NZ_JACHWY010000001.1"/>
</dbReference>
<evidence type="ECO:0000256" key="12">
    <source>
        <dbReference type="RuleBase" id="RU003357"/>
    </source>
</evidence>
<evidence type="ECO:0000313" key="17">
    <source>
        <dbReference type="Proteomes" id="UP000537130"/>
    </source>
</evidence>